<keyword evidence="2" id="KW-1185">Reference proteome</keyword>
<accession>A0ABV0Y2F0</accession>
<organism evidence="1 2">
    <name type="scientific">Ameca splendens</name>
    <dbReference type="NCBI Taxonomy" id="208324"/>
    <lineage>
        <taxon>Eukaryota</taxon>
        <taxon>Metazoa</taxon>
        <taxon>Chordata</taxon>
        <taxon>Craniata</taxon>
        <taxon>Vertebrata</taxon>
        <taxon>Euteleostomi</taxon>
        <taxon>Actinopterygii</taxon>
        <taxon>Neopterygii</taxon>
        <taxon>Teleostei</taxon>
        <taxon>Neoteleostei</taxon>
        <taxon>Acanthomorphata</taxon>
        <taxon>Ovalentaria</taxon>
        <taxon>Atherinomorphae</taxon>
        <taxon>Cyprinodontiformes</taxon>
        <taxon>Goodeidae</taxon>
        <taxon>Ameca</taxon>
    </lineage>
</organism>
<sequence>MLQTFRRELSAFFSSITLNQPLLPDYSMNQQDLGSRYGPVFEWVTSFLNKADKQNSRAAAIMHLGAAEELMRHFQVLGFMGSSSTDTTSETIIMLLHRVISSVQRHMVMADITPLFMHKLQVFYQSRICFSAETSALKNSLCVRSWEDVLLVSVLKGQNVSGVRKDKGKKDVLIETISVVLLRTELLQRQCRYREVCRYLRVVLTDNPKL</sequence>
<gene>
    <name evidence="1" type="ORF">AMECASPLE_018054</name>
</gene>
<protein>
    <submittedName>
        <fullName evidence="1">Uncharacterized protein</fullName>
    </submittedName>
</protein>
<dbReference type="EMBL" id="JAHRIP010020194">
    <property type="protein sequence ID" value="MEQ2287953.1"/>
    <property type="molecule type" value="Genomic_DNA"/>
</dbReference>
<reference evidence="1 2" key="1">
    <citation type="submission" date="2021-06" db="EMBL/GenBank/DDBJ databases">
        <authorList>
            <person name="Palmer J.M."/>
        </authorList>
    </citation>
    <scope>NUCLEOTIDE SEQUENCE [LARGE SCALE GENOMIC DNA]</scope>
    <source>
        <strain evidence="1 2">AS_MEX2019</strain>
        <tissue evidence="1">Muscle</tissue>
    </source>
</reference>
<proteinExistence type="predicted"/>
<evidence type="ECO:0000313" key="1">
    <source>
        <dbReference type="EMBL" id="MEQ2287953.1"/>
    </source>
</evidence>
<comment type="caution">
    <text evidence="1">The sequence shown here is derived from an EMBL/GenBank/DDBJ whole genome shotgun (WGS) entry which is preliminary data.</text>
</comment>
<evidence type="ECO:0000313" key="2">
    <source>
        <dbReference type="Proteomes" id="UP001469553"/>
    </source>
</evidence>
<dbReference type="Proteomes" id="UP001469553">
    <property type="component" value="Unassembled WGS sequence"/>
</dbReference>
<name>A0ABV0Y2F0_9TELE</name>